<dbReference type="AlphaFoldDB" id="A0A7M4DN06"/>
<accession>A0A7M4DN06</accession>
<evidence type="ECO:0000313" key="4">
    <source>
        <dbReference type="EMBL" id="VZO38816.1"/>
    </source>
</evidence>
<evidence type="ECO:0000259" key="3">
    <source>
        <dbReference type="Pfam" id="PF18184"/>
    </source>
</evidence>
<keyword evidence="5" id="KW-1185">Reference proteome</keyword>
<dbReference type="Proteomes" id="UP000419743">
    <property type="component" value="Unassembled WGS sequence"/>
</dbReference>
<dbReference type="InterPro" id="IPR040884">
    <property type="entry name" value="SLATT_1"/>
</dbReference>
<dbReference type="NCBIfam" id="NF033610">
    <property type="entry name" value="SLATT_3"/>
    <property type="match status" value="1"/>
</dbReference>
<dbReference type="Pfam" id="PF18181">
    <property type="entry name" value="SLATT_1"/>
    <property type="match status" value="1"/>
</dbReference>
<evidence type="ECO:0000259" key="2">
    <source>
        <dbReference type="Pfam" id="PF18181"/>
    </source>
</evidence>
<gene>
    <name evidence="4" type="ORF">HALOF300_03534</name>
</gene>
<proteinExistence type="predicted"/>
<feature type="transmembrane region" description="Helical" evidence="1">
    <location>
        <begin position="44"/>
        <end position="63"/>
    </location>
</feature>
<evidence type="ECO:0000313" key="5">
    <source>
        <dbReference type="Proteomes" id="UP000419743"/>
    </source>
</evidence>
<comment type="caution">
    <text evidence="4">The sequence shown here is derived from an EMBL/GenBank/DDBJ whole genome shotgun (WGS) entry which is preliminary data.</text>
</comment>
<feature type="domain" description="SMODS and SLOG-associating 2TM effector" evidence="2">
    <location>
        <begin position="178"/>
        <end position="299"/>
    </location>
</feature>
<name>A0A7M4DN06_9MICO</name>
<dbReference type="EMBL" id="CACRYJ010000053">
    <property type="protein sequence ID" value="VZO38816.1"/>
    <property type="molecule type" value="Genomic_DNA"/>
</dbReference>
<feature type="transmembrane region" description="Helical" evidence="1">
    <location>
        <begin position="226"/>
        <end position="245"/>
    </location>
</feature>
<keyword evidence="1" id="KW-1133">Transmembrane helix</keyword>
<evidence type="ECO:0000256" key="1">
    <source>
        <dbReference type="SAM" id="Phobius"/>
    </source>
</evidence>
<keyword evidence="1" id="KW-0812">Transmembrane</keyword>
<sequence length="316" mass="34497">MSQRSEPSVRPPGILRDEDLSGVVAAADEVAVRSQTTFVRGMRVHYTLLVLAALCGTFSIPLPGSGADIVAVLGAVCFGASLLLRVYLNTKDSESHWLRARSVAESAKADSWRYAVQGAPFGPELDGPRARRMFLAAQNDEIADLGVTLATHGQNLEYVTRAMSDLREADFTTRRDAYITGRIVDQMTWYARKSRRHGVLADRWFLAMLLAEAAGLAAAVLKAANIIDLDLLGVFGALAAVFGAWNQMRQHRKTHEIYGRTASHLATLVAWTREGIAEADWTTFVARAEAVLADELTTWQSLRTAEPGRTPDESVG</sequence>
<evidence type="ECO:0008006" key="6">
    <source>
        <dbReference type="Google" id="ProtNLM"/>
    </source>
</evidence>
<dbReference type="RefSeq" id="WP_156742205.1">
    <property type="nucleotide sequence ID" value="NZ_CACRYJ010000053.1"/>
</dbReference>
<dbReference type="NCBIfam" id="NF033634">
    <property type="entry name" value="SLATT_1"/>
    <property type="match status" value="1"/>
</dbReference>
<dbReference type="Pfam" id="PF18184">
    <property type="entry name" value="SLATT_3"/>
    <property type="match status" value="1"/>
</dbReference>
<feature type="transmembrane region" description="Helical" evidence="1">
    <location>
        <begin position="200"/>
        <end position="220"/>
    </location>
</feature>
<keyword evidence="1" id="KW-0472">Membrane</keyword>
<feature type="transmembrane region" description="Helical" evidence="1">
    <location>
        <begin position="69"/>
        <end position="88"/>
    </location>
</feature>
<reference evidence="4 5" key="1">
    <citation type="submission" date="2019-11" db="EMBL/GenBank/DDBJ databases">
        <authorList>
            <person name="Criscuolo A."/>
        </authorList>
    </citation>
    <scope>NUCLEOTIDE SEQUENCE [LARGE SCALE GENOMIC DNA]</scope>
    <source>
        <strain evidence="4">CIP111667</strain>
    </source>
</reference>
<feature type="domain" description="SMODS and SLOG-associating 2TM effector" evidence="3">
    <location>
        <begin position="25"/>
        <end position="175"/>
    </location>
</feature>
<organism evidence="4 5">
    <name type="scientific">Occultella aeris</name>
    <dbReference type="NCBI Taxonomy" id="2761496"/>
    <lineage>
        <taxon>Bacteria</taxon>
        <taxon>Bacillati</taxon>
        <taxon>Actinomycetota</taxon>
        <taxon>Actinomycetes</taxon>
        <taxon>Micrococcales</taxon>
        <taxon>Ruaniaceae</taxon>
        <taxon>Occultella</taxon>
    </lineage>
</organism>
<protein>
    <recommendedName>
        <fullName evidence="6">DUF4231 domain-containing protein</fullName>
    </recommendedName>
</protein>
<dbReference type="InterPro" id="IPR041116">
    <property type="entry name" value="SLATT_3"/>
</dbReference>